<gene>
    <name evidence="2" type="ORF">JXQ802_LOCUS53022</name>
    <name evidence="1" type="ORF">PYM288_LOCUS36655</name>
</gene>
<dbReference type="PANTHER" id="PTHR31252">
    <property type="entry name" value="DUF4419 DOMAIN-CONTAINING PROTEIN"/>
    <property type="match status" value="1"/>
</dbReference>
<name>A0A815PUC1_9BILA</name>
<keyword evidence="4" id="KW-1185">Reference proteome</keyword>
<accession>A0A815PUC1</accession>
<dbReference type="Proteomes" id="UP000663854">
    <property type="component" value="Unassembled WGS sequence"/>
</dbReference>
<dbReference type="EMBL" id="CAJNOL010008913">
    <property type="protein sequence ID" value="CAF1639806.1"/>
    <property type="molecule type" value="Genomic_DNA"/>
</dbReference>
<evidence type="ECO:0000313" key="1">
    <source>
        <dbReference type="EMBL" id="CAF1453686.1"/>
    </source>
</evidence>
<proteinExistence type="predicted"/>
<organism evidence="1 3">
    <name type="scientific">Rotaria sordida</name>
    <dbReference type="NCBI Taxonomy" id="392033"/>
    <lineage>
        <taxon>Eukaryota</taxon>
        <taxon>Metazoa</taxon>
        <taxon>Spiralia</taxon>
        <taxon>Gnathifera</taxon>
        <taxon>Rotifera</taxon>
        <taxon>Eurotatoria</taxon>
        <taxon>Bdelloidea</taxon>
        <taxon>Philodinida</taxon>
        <taxon>Philodinidae</taxon>
        <taxon>Rotaria</taxon>
    </lineage>
</organism>
<evidence type="ECO:0000313" key="2">
    <source>
        <dbReference type="EMBL" id="CAF1639806.1"/>
    </source>
</evidence>
<evidence type="ECO:0000313" key="3">
    <source>
        <dbReference type="Proteomes" id="UP000663854"/>
    </source>
</evidence>
<comment type="caution">
    <text evidence="1">The sequence shown here is derived from an EMBL/GenBank/DDBJ whole genome shotgun (WGS) entry which is preliminary data.</text>
</comment>
<dbReference type="AlphaFoldDB" id="A0A815PUC1"/>
<dbReference type="PANTHER" id="PTHR31252:SF11">
    <property type="entry name" value="DUF4419 DOMAIN-CONTAINING PROTEIN"/>
    <property type="match status" value="1"/>
</dbReference>
<dbReference type="EMBL" id="CAJNOH010007268">
    <property type="protein sequence ID" value="CAF1453686.1"/>
    <property type="molecule type" value="Genomic_DNA"/>
</dbReference>
<protein>
    <submittedName>
        <fullName evidence="1">Uncharacterized protein</fullName>
    </submittedName>
</protein>
<evidence type="ECO:0000313" key="4">
    <source>
        <dbReference type="Proteomes" id="UP000663870"/>
    </source>
</evidence>
<reference evidence="1" key="1">
    <citation type="submission" date="2021-02" db="EMBL/GenBank/DDBJ databases">
        <authorList>
            <person name="Nowell W R."/>
        </authorList>
    </citation>
    <scope>NUCLEOTIDE SEQUENCE</scope>
</reference>
<sequence length="356" mass="41503">MLKTIKINNLQPEKTSHRNDSPLPYDNIWLDKMNNGHDSKHYKIQYTLTNGPASSYSQNAVLEAFLLAYNRHEDILLSPDDLWLMITINFSKYINLNSEQLRHIFVDHQDKKKLVVTEPMGKREEDWTDFFDMMQTEISKNVKSSHIVDNLINNFSTTTEIELTLSYACIMDTFQSYFRYGRRIPGCGIRNVHFMGTLFDWKLLKQKTEQLMTYTIKNDDFYRYIEDLLPILNEFIQTYQEKVDVDFWNQIVDLKRGRLGSGSTEYITGWLLKLFFDINGKNSNTIMFSDIHLNSIHVPVEVENYATGLKKTCYVLGGFYGIDSTQDHIHKPVMGLSVIEDLTTVTSLSDKTKHVK</sequence>
<dbReference type="Proteomes" id="UP000663870">
    <property type="component" value="Unassembled WGS sequence"/>
</dbReference>
<dbReference type="InterPro" id="IPR025533">
    <property type="entry name" value="DUF4419"/>
</dbReference>
<dbReference type="Pfam" id="PF14388">
    <property type="entry name" value="DUF4419"/>
    <property type="match status" value="1"/>
</dbReference>